<name>A0A814DT39_9BILA</name>
<dbReference type="AlphaFoldDB" id="A0A814DT39"/>
<dbReference type="Proteomes" id="UP000663889">
    <property type="component" value="Unassembled WGS sequence"/>
</dbReference>
<comment type="caution">
    <text evidence="1">The sequence shown here is derived from an EMBL/GenBank/DDBJ whole genome shotgun (WGS) entry which is preliminary data.</text>
</comment>
<evidence type="ECO:0008006" key="3">
    <source>
        <dbReference type="Google" id="ProtNLM"/>
    </source>
</evidence>
<dbReference type="GO" id="GO:0016020">
    <property type="term" value="C:membrane"/>
    <property type="evidence" value="ECO:0007669"/>
    <property type="project" value="InterPro"/>
</dbReference>
<dbReference type="InterPro" id="IPR027417">
    <property type="entry name" value="P-loop_NTPase"/>
</dbReference>
<accession>A0A814DT39</accession>
<protein>
    <recommendedName>
        <fullName evidence="3">G domain-containing protein</fullName>
    </recommendedName>
</protein>
<evidence type="ECO:0000313" key="2">
    <source>
        <dbReference type="Proteomes" id="UP000663889"/>
    </source>
</evidence>
<dbReference type="PANTHER" id="PTHR14143">
    <property type="entry name" value="INTERFERON-INDUCIBLE GTPASE FAMILY MEMBER"/>
    <property type="match status" value="1"/>
</dbReference>
<dbReference type="GO" id="GO:0005525">
    <property type="term" value="F:GTP binding"/>
    <property type="evidence" value="ECO:0007669"/>
    <property type="project" value="InterPro"/>
</dbReference>
<dbReference type="Pfam" id="PF05049">
    <property type="entry name" value="IIGP"/>
    <property type="match status" value="1"/>
</dbReference>
<dbReference type="SUPFAM" id="SSF52540">
    <property type="entry name" value="P-loop containing nucleoside triphosphate hydrolases"/>
    <property type="match status" value="1"/>
</dbReference>
<proteinExistence type="predicted"/>
<reference evidence="1" key="1">
    <citation type="submission" date="2021-02" db="EMBL/GenBank/DDBJ databases">
        <authorList>
            <person name="Nowell W R."/>
        </authorList>
    </citation>
    <scope>NUCLEOTIDE SEQUENCE</scope>
</reference>
<sequence length="152" mass="17104">MATPSTTETTPPLSENVQKDLQELLSIMANRGFASMKGNLNQYLEKWKHEELNIAITGSPGSGKSTFINTIRRLKPTDPDAAKVVHKRERHAPYLLPPNAFNSNIDETIPYRIPKDCLFSQESVANALDASGHDTSRFDREFRPEPGMLFIY</sequence>
<evidence type="ECO:0000313" key="1">
    <source>
        <dbReference type="EMBL" id="CAF0962588.1"/>
    </source>
</evidence>
<organism evidence="1 2">
    <name type="scientific">Rotaria sordida</name>
    <dbReference type="NCBI Taxonomy" id="392033"/>
    <lineage>
        <taxon>Eukaryota</taxon>
        <taxon>Metazoa</taxon>
        <taxon>Spiralia</taxon>
        <taxon>Gnathifera</taxon>
        <taxon>Rotifera</taxon>
        <taxon>Eurotatoria</taxon>
        <taxon>Bdelloidea</taxon>
        <taxon>Philodinida</taxon>
        <taxon>Philodinidae</taxon>
        <taxon>Rotaria</taxon>
    </lineage>
</organism>
<gene>
    <name evidence="1" type="ORF">SEV965_LOCUS8844</name>
</gene>
<dbReference type="InterPro" id="IPR007743">
    <property type="entry name" value="Immunity-related_GTPase-like"/>
</dbReference>
<dbReference type="EMBL" id="CAJNOU010000333">
    <property type="protein sequence ID" value="CAF0962588.1"/>
    <property type="molecule type" value="Genomic_DNA"/>
</dbReference>
<dbReference type="Gene3D" id="3.40.50.300">
    <property type="entry name" value="P-loop containing nucleotide triphosphate hydrolases"/>
    <property type="match status" value="1"/>
</dbReference>
<dbReference type="PANTHER" id="PTHR14143:SF1">
    <property type="entry name" value="IRG-TYPE G DOMAIN-CONTAINING PROTEIN"/>
    <property type="match status" value="1"/>
</dbReference>